<dbReference type="InterPro" id="IPR003817">
    <property type="entry name" value="PS_Dcarbxylase"/>
</dbReference>
<protein>
    <submittedName>
        <fullName evidence="3">Uncharacterized protein</fullName>
    </submittedName>
</protein>
<evidence type="ECO:0000313" key="3">
    <source>
        <dbReference type="EMBL" id="ARF11425.1"/>
    </source>
</evidence>
<evidence type="ECO:0000256" key="1">
    <source>
        <dbReference type="ARBA" id="ARBA00022793"/>
    </source>
</evidence>
<dbReference type="GO" id="GO:0004609">
    <property type="term" value="F:phosphatidylserine decarboxylase activity"/>
    <property type="evidence" value="ECO:0007669"/>
    <property type="project" value="InterPro"/>
</dbReference>
<dbReference type="EMBL" id="KY684108">
    <property type="protein sequence ID" value="ARF11425.1"/>
    <property type="molecule type" value="Genomic_DNA"/>
</dbReference>
<dbReference type="Pfam" id="PF02666">
    <property type="entry name" value="PS_Dcarbxylase"/>
    <property type="match status" value="1"/>
</dbReference>
<dbReference type="GO" id="GO:0008654">
    <property type="term" value="P:phospholipid biosynthetic process"/>
    <property type="evidence" value="ECO:0007669"/>
    <property type="project" value="InterPro"/>
</dbReference>
<reference evidence="3" key="1">
    <citation type="journal article" date="2017" name="Science">
        <title>Giant viruses with an expanded complement of translation system components.</title>
        <authorList>
            <person name="Schulz F."/>
            <person name="Yutin N."/>
            <person name="Ivanova N.N."/>
            <person name="Ortega D.R."/>
            <person name="Lee T.K."/>
            <person name="Vierheilig J."/>
            <person name="Daims H."/>
            <person name="Horn M."/>
            <person name="Wagner M."/>
            <person name="Jensen G.J."/>
            <person name="Kyrpides N.C."/>
            <person name="Koonin E.V."/>
            <person name="Woyke T."/>
        </authorList>
    </citation>
    <scope>NUCLEOTIDE SEQUENCE</scope>
    <source>
        <strain evidence="3">KNV1</strain>
    </source>
</reference>
<sequence length="469" mass="54730">MVLKELKTVEVLEINYISPISNYKFDLKENKYYLVFINTTSQGVIITKLNLLDINNISESVRAYAIQQGVARTTPTEEKVWYSIRLFQHHIKTNKIVLLFANELELDQLPLNAIQEMHLFTPSAVVGQLRSIIYIDETSFLAEEFYNYESYVPKNKCLLFVNRKSKSNMKNNNQLLIKYNNSDEVYVYDRYHHNVIKEQKGNDIQVYCNSNTFNDYVKFIKKYNIDVNKYLNKKPDTFKSMLLRKINPEYRMKMGDPMQNNIINAPTDGRISTFKTNRKSIITIRKNTIRLDQLTQNPSEVINGFYSRLTSGDYPRIAMPYQGYLTDIQARMDNGHYYVSMQFKSNYFVPPSVDERELISVVYGHRAQMAWAYAELMNVQPETPLLFYIILIGNTDSNSIALIHDKLRGLKLNTKIQPIWFDKDDELAVFNCCLGKLVFLVNRPMAFPEDMSKDVETYVKYNDVVGALL</sequence>
<keyword evidence="2" id="KW-0456">Lyase</keyword>
<gene>
    <name evidence="3" type="ORF">Klosneuvirus_1_282</name>
</gene>
<accession>A0A1V0SI79</accession>
<proteinExistence type="predicted"/>
<organism evidence="3">
    <name type="scientific">Klosneuvirus KNV1</name>
    <dbReference type="NCBI Taxonomy" id="1977640"/>
    <lineage>
        <taxon>Viruses</taxon>
        <taxon>Varidnaviria</taxon>
        <taxon>Bamfordvirae</taxon>
        <taxon>Nucleocytoviricota</taxon>
        <taxon>Megaviricetes</taxon>
        <taxon>Imitervirales</taxon>
        <taxon>Mimiviridae</taxon>
        <taxon>Klosneuvirinae</taxon>
        <taxon>Klosneuvirus</taxon>
    </lineage>
</organism>
<name>A0A1V0SI79_9VIRU</name>
<keyword evidence="1" id="KW-0210">Decarboxylase</keyword>
<evidence type="ECO:0000256" key="2">
    <source>
        <dbReference type="ARBA" id="ARBA00023239"/>
    </source>
</evidence>